<dbReference type="GO" id="GO:0009535">
    <property type="term" value="C:chloroplast thylakoid membrane"/>
    <property type="evidence" value="ECO:0007669"/>
    <property type="project" value="UniProtKB-SubCell"/>
</dbReference>
<evidence type="ECO:0000313" key="9">
    <source>
        <dbReference type="EMBL" id="AKG62188.1"/>
    </source>
</evidence>
<sequence>MAQSMASTAGVRGPLQAVAKPARARDAGSGIKALMLQGKDGREVKSNRRAMLSLFAAGVAGGLLVESVMADENPVMSSQQRSSSGNPNEEGNGLWLPGFIPIPTVANKINNPQTGTRSFVTNGVYVANIGPEGSAFRIKHNAFDLLGWGDLLGQNAWSYLKRYLQLKSTIMYFDFDTIITAAPDEQKQLLTDLANRLFNNFEKLEEALKLKDDLLTRSCYDDTTVLLKEVMGKMDEAL</sequence>
<gene>
    <name evidence="9" type="primary">1</name>
    <name evidence="9" type="synonym">PQL2</name>
</gene>
<dbReference type="InterPro" id="IPR054099">
    <property type="entry name" value="PSII_PsbQ_pln"/>
</dbReference>
<evidence type="ECO:0000256" key="7">
    <source>
        <dbReference type="ARBA" id="ARBA00035649"/>
    </source>
</evidence>
<evidence type="ECO:0000256" key="3">
    <source>
        <dbReference type="ARBA" id="ARBA00022640"/>
    </source>
</evidence>
<comment type="subcellular location">
    <subcellularLocation>
        <location evidence="1">Plastid</location>
        <location evidence="1">Chloroplast thylakoid membrane</location>
    </subcellularLocation>
</comment>
<dbReference type="PANTHER" id="PTHR33399">
    <property type="entry name" value="OXYGEN-EVOLVING ENHANCER PROTEIN 3-1, CHLOROPLASTIC"/>
    <property type="match status" value="1"/>
</dbReference>
<evidence type="ECO:0000259" key="8">
    <source>
        <dbReference type="PROSITE" id="PS50887"/>
    </source>
</evidence>
<organism evidence="9">
    <name type="scientific">Apostasia odorata</name>
    <dbReference type="NCBI Taxonomy" id="280455"/>
    <lineage>
        <taxon>Eukaryota</taxon>
        <taxon>Viridiplantae</taxon>
        <taxon>Streptophyta</taxon>
        <taxon>Embryophyta</taxon>
        <taxon>Tracheophyta</taxon>
        <taxon>Spermatophyta</taxon>
        <taxon>Magnoliopsida</taxon>
        <taxon>Liliopsida</taxon>
        <taxon>Asparagales</taxon>
        <taxon>Orchidaceae</taxon>
        <taxon>Apostasioideae</taxon>
        <taxon>Apostasia</taxon>
    </lineage>
</organism>
<dbReference type="AlphaFoldDB" id="A0A0F7GY55"/>
<dbReference type="Gene3D" id="1.20.120.290">
    <property type="entry name" value="Oxygen-evolving enhancer protein 3 (PsbQ), four-helix up-down bundle"/>
    <property type="match status" value="1"/>
</dbReference>
<dbReference type="Pfam" id="PF05757">
    <property type="entry name" value="PsbQ"/>
    <property type="match status" value="1"/>
</dbReference>
<keyword evidence="5" id="KW-0793">Thylakoid</keyword>
<dbReference type="PANTHER" id="PTHR33399:SF2">
    <property type="entry name" value="PHOTOSYNTHETIC NDH SUBUNIT OF LUMENAL LOCATION 3, CHLOROPLASTIC"/>
    <property type="match status" value="1"/>
</dbReference>
<accession>A0A0F7GY55</accession>
<evidence type="ECO:0000256" key="6">
    <source>
        <dbReference type="ARBA" id="ARBA00023136"/>
    </source>
</evidence>
<reference evidence="9" key="1">
    <citation type="journal article" date="2015" name="BMC Plant Biol.">
        <title>NDH expression marks major transitions in plant evolution and reveals coordinate intracellular gene loss.</title>
        <authorList>
            <person name="Ruhlman T.A."/>
            <person name="Chang W.J."/>
            <person name="Chen J.J."/>
            <person name="Huang Y.T."/>
            <person name="Chan M.T."/>
            <person name="Zhang J."/>
            <person name="Liao D.C."/>
            <person name="Blazier J.C."/>
            <person name="Jin X."/>
            <person name="Shih M.C."/>
            <person name="Jansen R.K."/>
            <person name="Lin C.S."/>
        </authorList>
    </citation>
    <scope>NUCLEOTIDE SEQUENCE</scope>
</reference>
<dbReference type="InterPro" id="IPR000160">
    <property type="entry name" value="GGDEF_dom"/>
</dbReference>
<protein>
    <submittedName>
        <fullName evidence="9">Photosynthetic NDH subcomplex L 3</fullName>
    </submittedName>
</protein>
<proteinExistence type="evidence at transcript level"/>
<dbReference type="InterPro" id="IPR008797">
    <property type="entry name" value="PSII_PsbQ"/>
</dbReference>
<dbReference type="GO" id="GO:0009767">
    <property type="term" value="P:photosynthetic electron transport chain"/>
    <property type="evidence" value="ECO:0007669"/>
    <property type="project" value="TreeGrafter"/>
</dbReference>
<dbReference type="GO" id="GO:0005509">
    <property type="term" value="F:calcium ion binding"/>
    <property type="evidence" value="ECO:0007669"/>
    <property type="project" value="InterPro"/>
</dbReference>
<dbReference type="GO" id="GO:0019898">
    <property type="term" value="C:extrinsic component of membrane"/>
    <property type="evidence" value="ECO:0007669"/>
    <property type="project" value="InterPro"/>
</dbReference>
<evidence type="ECO:0000256" key="2">
    <source>
        <dbReference type="ARBA" id="ARBA00022528"/>
    </source>
</evidence>
<comment type="similarity">
    <text evidence="7">Belongs to the PsbQ family.</text>
</comment>
<keyword evidence="3" id="KW-0934">Plastid</keyword>
<evidence type="ECO:0000256" key="4">
    <source>
        <dbReference type="ARBA" id="ARBA00022946"/>
    </source>
</evidence>
<evidence type="ECO:0000256" key="1">
    <source>
        <dbReference type="ARBA" id="ARBA00004334"/>
    </source>
</evidence>
<evidence type="ECO:0000256" key="5">
    <source>
        <dbReference type="ARBA" id="ARBA00023078"/>
    </source>
</evidence>
<feature type="domain" description="GGDEF" evidence="8">
    <location>
        <begin position="166"/>
        <end position="238"/>
    </location>
</feature>
<keyword evidence="6" id="KW-0472">Membrane</keyword>
<dbReference type="EMBL" id="KM584088">
    <property type="protein sequence ID" value="AKG62188.1"/>
    <property type="molecule type" value="mRNA"/>
</dbReference>
<dbReference type="InterPro" id="IPR023222">
    <property type="entry name" value="PsbQ-like_dom_sf"/>
</dbReference>
<reference evidence="10" key="2">
    <citation type="submission" date="2016-04" db="EMBL/GenBank/DDBJ databases">
        <title>The entire NDH complex genes in chloroplastic and nuclear genomes are deleted in Dendrobium and Phalaenopsis but existed in Apostasia.</title>
        <authorList>
            <person name="Lin C.-S."/>
            <person name="Chen J.J."/>
            <person name="Chiu C.-C."/>
            <person name="Hsiao H.C."/>
            <person name="Jin X.-H."/>
            <person name="Huang Y.-T."/>
            <person name="Kui L."/>
            <person name="Yang C.-J."/>
            <person name="Depamphilis C.W."/>
            <person name="Leebens-Mack J."/>
            <person name="Wong G.K.-S."/>
            <person name="Hu J.-M."/>
            <person name="Chang W.-J."/>
            <person name="Yang L.-H."/>
            <person name="Wang W."/>
            <person name="Shih M.-C."/>
        </authorList>
    </citation>
    <scope>NUCLEOTIDE SEQUENCE</scope>
</reference>
<dbReference type="SUPFAM" id="SSF101112">
    <property type="entry name" value="Oxygen-evolving enhancer protein 3"/>
    <property type="match status" value="1"/>
</dbReference>
<dbReference type="GO" id="GO:0009654">
    <property type="term" value="C:photosystem II oxygen evolving complex"/>
    <property type="evidence" value="ECO:0007669"/>
    <property type="project" value="InterPro"/>
</dbReference>
<evidence type="ECO:0000313" key="10">
    <source>
        <dbReference type="EMBL" id="AQX44178.1"/>
    </source>
</evidence>
<dbReference type="EMBL" id="KX156908">
    <property type="protein sequence ID" value="AQX44178.1"/>
    <property type="molecule type" value="mRNA"/>
</dbReference>
<name>A0A0F7GY55_9ASPA</name>
<keyword evidence="4" id="KW-0809">Transit peptide</keyword>
<dbReference type="PROSITE" id="PS50887">
    <property type="entry name" value="GGDEF"/>
    <property type="match status" value="1"/>
</dbReference>
<keyword evidence="2" id="KW-0150">Chloroplast</keyword>